<dbReference type="EMBL" id="GG662663">
    <property type="protein sequence ID" value="EWS73969.1"/>
    <property type="molecule type" value="Genomic_DNA"/>
</dbReference>
<dbReference type="AlphaFoldDB" id="W7XJ94"/>
<keyword evidence="2" id="KW-1185">Reference proteome</keyword>
<dbReference type="GeneID" id="24438951"/>
<reference evidence="2" key="1">
    <citation type="journal article" date="2006" name="PLoS Biol.">
        <title>Macronuclear genome sequence of the ciliate Tetrahymena thermophila, a model eukaryote.</title>
        <authorList>
            <person name="Eisen J.A."/>
            <person name="Coyne R.S."/>
            <person name="Wu M."/>
            <person name="Wu D."/>
            <person name="Thiagarajan M."/>
            <person name="Wortman J.R."/>
            <person name="Badger J.H."/>
            <person name="Ren Q."/>
            <person name="Amedeo P."/>
            <person name="Jones K.M."/>
            <person name="Tallon L.J."/>
            <person name="Delcher A.L."/>
            <person name="Salzberg S.L."/>
            <person name="Silva J.C."/>
            <person name="Haas B.J."/>
            <person name="Majoros W.H."/>
            <person name="Farzad M."/>
            <person name="Carlton J.M."/>
            <person name="Smith R.K. Jr."/>
            <person name="Garg J."/>
            <person name="Pearlman R.E."/>
            <person name="Karrer K.M."/>
            <person name="Sun L."/>
            <person name="Manning G."/>
            <person name="Elde N.C."/>
            <person name="Turkewitz A.P."/>
            <person name="Asai D.J."/>
            <person name="Wilkes D.E."/>
            <person name="Wang Y."/>
            <person name="Cai H."/>
            <person name="Collins K."/>
            <person name="Stewart B.A."/>
            <person name="Lee S.R."/>
            <person name="Wilamowska K."/>
            <person name="Weinberg Z."/>
            <person name="Ruzzo W.L."/>
            <person name="Wloga D."/>
            <person name="Gaertig J."/>
            <person name="Frankel J."/>
            <person name="Tsao C.-C."/>
            <person name="Gorovsky M.A."/>
            <person name="Keeling P.J."/>
            <person name="Waller R.F."/>
            <person name="Patron N.J."/>
            <person name="Cherry J.M."/>
            <person name="Stover N.A."/>
            <person name="Krieger C.J."/>
            <person name="del Toro C."/>
            <person name="Ryder H.F."/>
            <person name="Williamson S.C."/>
            <person name="Barbeau R.A."/>
            <person name="Hamilton E.P."/>
            <person name="Orias E."/>
        </authorList>
    </citation>
    <scope>NUCLEOTIDE SEQUENCE [LARGE SCALE GENOMIC DNA]</scope>
    <source>
        <strain evidence="2">SB210</strain>
    </source>
</reference>
<proteinExistence type="predicted"/>
<evidence type="ECO:0000313" key="2">
    <source>
        <dbReference type="Proteomes" id="UP000009168"/>
    </source>
</evidence>
<sequence>MICIINICFQLIFTCSFNIQLNFKGRISFELIYESSRYLIFVIKKLYPWNKREDQQQFFYLFVCLVGDLIANQRINTTLVNQLLSKRQPIKEKENINLKQHNNLAFIFQNLVQTI</sequence>
<name>W7XJ94_TETTS</name>
<dbReference type="Proteomes" id="UP000009168">
    <property type="component" value="Unassembled WGS sequence"/>
</dbReference>
<dbReference type="RefSeq" id="XP_012653510.1">
    <property type="nucleotide sequence ID" value="XM_012798056.1"/>
</dbReference>
<dbReference type="KEGG" id="tet:TTHERM_000437779"/>
<accession>W7XJ94</accession>
<organism evidence="1 2">
    <name type="scientific">Tetrahymena thermophila (strain SB210)</name>
    <dbReference type="NCBI Taxonomy" id="312017"/>
    <lineage>
        <taxon>Eukaryota</taxon>
        <taxon>Sar</taxon>
        <taxon>Alveolata</taxon>
        <taxon>Ciliophora</taxon>
        <taxon>Intramacronucleata</taxon>
        <taxon>Oligohymenophorea</taxon>
        <taxon>Hymenostomatida</taxon>
        <taxon>Tetrahymenina</taxon>
        <taxon>Tetrahymenidae</taxon>
        <taxon>Tetrahymena</taxon>
    </lineage>
</organism>
<dbReference type="InParanoid" id="W7XJ94"/>
<evidence type="ECO:0000313" key="1">
    <source>
        <dbReference type="EMBL" id="EWS73969.1"/>
    </source>
</evidence>
<gene>
    <name evidence="1" type="ORF">TTHERM_000437779</name>
</gene>
<protein>
    <submittedName>
        <fullName evidence="1">Uncharacterized protein</fullName>
    </submittedName>
</protein>